<dbReference type="Proteomes" id="UP001523566">
    <property type="component" value="Unassembled WGS sequence"/>
</dbReference>
<gene>
    <name evidence="1" type="ORF">NK125_13050</name>
</gene>
<dbReference type="InterPro" id="IPR029058">
    <property type="entry name" value="AB_hydrolase_fold"/>
</dbReference>
<dbReference type="EMBL" id="JAMZFW010000023">
    <property type="protein sequence ID" value="MCP1103333.1"/>
    <property type="molecule type" value="Genomic_DNA"/>
</dbReference>
<sequence>MSGNIQIISNEYYGDISCTIKELKIGEETWRYSVSGSGNKVMLALLSNVVGHYLALPLIEQFKDEYQVIALSVPPLPSFSLSGIGLAAILKEEGVKSCDAIGHSNGGVHIQNLIKCRPELVNKIIFSHSLTSLTRRDADTFQC</sequence>
<dbReference type="GO" id="GO:0016787">
    <property type="term" value="F:hydrolase activity"/>
    <property type="evidence" value="ECO:0007669"/>
    <property type="project" value="UniProtKB-KW"/>
</dbReference>
<dbReference type="RefSeq" id="WP_262067108.1">
    <property type="nucleotide sequence ID" value="NZ_JAMXOD010000023.1"/>
</dbReference>
<reference evidence="1 2" key="1">
    <citation type="journal article" date="2022" name="Genome Biol. Evol.">
        <title>Host diet, physiology and behaviors set the stage for Lachnospiraceae cladogenesis.</title>
        <authorList>
            <person name="Vera-Ponce De Leon A."/>
            <person name="Schneider M."/>
            <person name="Jahnes B.C."/>
            <person name="Sadowski V."/>
            <person name="Camuy-Velez L.A."/>
            <person name="Duan J."/>
            <person name="Sabree Z.L."/>
        </authorList>
    </citation>
    <scope>NUCLEOTIDE SEQUENCE [LARGE SCALE GENOMIC DNA]</scope>
    <source>
        <strain evidence="1 2">PAL113</strain>
    </source>
</reference>
<keyword evidence="2" id="KW-1185">Reference proteome</keyword>
<dbReference type="SUPFAM" id="SSF53474">
    <property type="entry name" value="alpha/beta-Hydrolases"/>
    <property type="match status" value="1"/>
</dbReference>
<name>A0ABT1EBX0_9FIRM</name>
<organism evidence="1 2">
    <name type="scientific">Aequitasia blattaphilus</name>
    <dbReference type="NCBI Taxonomy" id="2949332"/>
    <lineage>
        <taxon>Bacteria</taxon>
        <taxon>Bacillati</taxon>
        <taxon>Bacillota</taxon>
        <taxon>Clostridia</taxon>
        <taxon>Lachnospirales</taxon>
        <taxon>Lachnospiraceae</taxon>
        <taxon>Aequitasia</taxon>
    </lineage>
</organism>
<dbReference type="Gene3D" id="3.40.50.1820">
    <property type="entry name" value="alpha/beta hydrolase"/>
    <property type="match status" value="1"/>
</dbReference>
<evidence type="ECO:0000313" key="2">
    <source>
        <dbReference type="Proteomes" id="UP001523566"/>
    </source>
</evidence>
<keyword evidence="1" id="KW-0378">Hydrolase</keyword>
<accession>A0ABT1EBX0</accession>
<protein>
    <submittedName>
        <fullName evidence="1">Alpha/beta hydrolase</fullName>
    </submittedName>
</protein>
<proteinExistence type="predicted"/>
<evidence type="ECO:0000313" key="1">
    <source>
        <dbReference type="EMBL" id="MCP1103333.1"/>
    </source>
</evidence>
<comment type="caution">
    <text evidence="1">The sequence shown here is derived from an EMBL/GenBank/DDBJ whole genome shotgun (WGS) entry which is preliminary data.</text>
</comment>